<dbReference type="InterPro" id="IPR007658">
    <property type="entry name" value="DUF594"/>
</dbReference>
<dbReference type="HOGENOM" id="CLU_009180_4_0_1"/>
<sequence>MGLSSVVEWWQEWQLRILVLSSTAIQVFLNIFANRRKHITSSRFRSVIWLAFLGSDAVAIYALATLFNRHKNQDSCSSTLGSTSILEVVWAPALLIHLGGQDAITAYNIEDNELWKRKVVTMVSQVTVSIYVFCNSLFLFYCCRQLLCCLFLEFSNASRSHALRSASINSLVSSDSIVPMTGKGNEEGDAISLETYVKRARKIVMENGDPLDDSKNTSSNVDDNEEPYKLCVDLSLPYYTRLVALNSWWNITGTDAHHRLAKNLADIFYRLYTKSKVIEKRESILFFFANLLRIGSVYLPFAAIGLFHNSHREAYNNYDTKVTYTLLCCTAVVEAFNAYGFNTPVVDKYLAWLYKVSQCNIISSYASITIKRCNCIYIIESVLQHIKSGWKDYITDATSYRAFNDHRGQWVLRRHNCDREDLAWSLRVPFDESVLLWHLATDFCFVSRRYDDEGATRSIEISNYMMYLLLNNPEMLMAGTRRNLFTTATAELKDILGKGPLEEEKDLANKIKIKVESITKGRCSFTRDDCALSEKLLSLGEDKMWKVIKGVWLEMLCFSASRCRGYLHAKGLGTGGELLTFVWLLLLHMGMEPLAERLQRVEFPSGAGNRVTDASPLPSDETTLADRQHKTEISSREGNIGDVPSTSKDSIAIDIEEDLESTMLIDIISSVFLNLCFLFT</sequence>
<evidence type="ECO:0000313" key="4">
    <source>
        <dbReference type="EnsemblPlants" id="LPERR10G01700.1"/>
    </source>
</evidence>
<proteinExistence type="predicted"/>
<feature type="transmembrane region" description="Helical" evidence="2">
    <location>
        <begin position="13"/>
        <end position="32"/>
    </location>
</feature>
<dbReference type="Pfam" id="PF13968">
    <property type="entry name" value="DUF4220"/>
    <property type="match status" value="1"/>
</dbReference>
<evidence type="ECO:0000259" key="3">
    <source>
        <dbReference type="Pfam" id="PF13968"/>
    </source>
</evidence>
<dbReference type="AlphaFoldDB" id="A0A0D9XHR7"/>
<feature type="transmembrane region" description="Helical" evidence="2">
    <location>
        <begin position="44"/>
        <end position="64"/>
    </location>
</feature>
<feature type="compositionally biased region" description="Basic and acidic residues" evidence="1">
    <location>
        <begin position="624"/>
        <end position="635"/>
    </location>
</feature>
<dbReference type="eggNOG" id="ENOG502RRPP">
    <property type="taxonomic scope" value="Eukaryota"/>
</dbReference>
<reference evidence="4" key="3">
    <citation type="submission" date="2015-04" db="UniProtKB">
        <authorList>
            <consortium name="EnsemblPlants"/>
        </authorList>
    </citation>
    <scope>IDENTIFICATION</scope>
</reference>
<keyword evidence="2" id="KW-0812">Transmembrane</keyword>
<reference evidence="4 5" key="1">
    <citation type="submission" date="2012-08" db="EMBL/GenBank/DDBJ databases">
        <title>Oryza genome evolution.</title>
        <authorList>
            <person name="Wing R.A."/>
        </authorList>
    </citation>
    <scope>NUCLEOTIDE SEQUENCE</scope>
</reference>
<name>A0A0D9XHR7_9ORYZ</name>
<feature type="transmembrane region" description="Helical" evidence="2">
    <location>
        <begin position="130"/>
        <end position="154"/>
    </location>
</feature>
<feature type="transmembrane region" description="Helical" evidence="2">
    <location>
        <begin position="284"/>
        <end position="307"/>
    </location>
</feature>
<evidence type="ECO:0000256" key="2">
    <source>
        <dbReference type="SAM" id="Phobius"/>
    </source>
</evidence>
<feature type="domain" description="DUF4220" evidence="3">
    <location>
        <begin position="49"/>
        <end position="353"/>
    </location>
</feature>
<dbReference type="PANTHER" id="PTHR31325">
    <property type="entry name" value="OS01G0798800 PROTEIN-RELATED"/>
    <property type="match status" value="1"/>
</dbReference>
<dbReference type="STRING" id="77586.A0A0D9XHR7"/>
<reference evidence="5" key="2">
    <citation type="submission" date="2013-12" db="EMBL/GenBank/DDBJ databases">
        <authorList>
            <person name="Yu Y."/>
            <person name="Lee S."/>
            <person name="de Baynast K."/>
            <person name="Wissotski M."/>
            <person name="Liu L."/>
            <person name="Talag J."/>
            <person name="Goicoechea J."/>
            <person name="Angelova A."/>
            <person name="Jetty R."/>
            <person name="Kudrna D."/>
            <person name="Golser W."/>
            <person name="Rivera L."/>
            <person name="Zhang J."/>
            <person name="Wing R."/>
        </authorList>
    </citation>
    <scope>NUCLEOTIDE SEQUENCE</scope>
</reference>
<protein>
    <recommendedName>
        <fullName evidence="3">DUF4220 domain-containing protein</fullName>
    </recommendedName>
</protein>
<dbReference type="InterPro" id="IPR025315">
    <property type="entry name" value="DUF4220"/>
</dbReference>
<dbReference type="Pfam" id="PF04578">
    <property type="entry name" value="DUF594"/>
    <property type="match status" value="1"/>
</dbReference>
<dbReference type="Gramene" id="LPERR10G01700.1">
    <property type="protein sequence ID" value="LPERR10G01700.1"/>
    <property type="gene ID" value="LPERR10G01700"/>
</dbReference>
<keyword evidence="2" id="KW-0472">Membrane</keyword>
<dbReference type="Proteomes" id="UP000032180">
    <property type="component" value="Chromosome 10"/>
</dbReference>
<keyword evidence="2" id="KW-1133">Transmembrane helix</keyword>
<dbReference type="EnsemblPlants" id="LPERR10G01700.1">
    <property type="protein sequence ID" value="LPERR10G01700.1"/>
    <property type="gene ID" value="LPERR10G01700"/>
</dbReference>
<evidence type="ECO:0000256" key="1">
    <source>
        <dbReference type="SAM" id="MobiDB-lite"/>
    </source>
</evidence>
<feature type="region of interest" description="Disordered" evidence="1">
    <location>
        <begin position="607"/>
        <end position="645"/>
    </location>
</feature>
<accession>A0A0D9XHR7</accession>
<organism evidence="4 5">
    <name type="scientific">Leersia perrieri</name>
    <dbReference type="NCBI Taxonomy" id="77586"/>
    <lineage>
        <taxon>Eukaryota</taxon>
        <taxon>Viridiplantae</taxon>
        <taxon>Streptophyta</taxon>
        <taxon>Embryophyta</taxon>
        <taxon>Tracheophyta</taxon>
        <taxon>Spermatophyta</taxon>
        <taxon>Magnoliopsida</taxon>
        <taxon>Liliopsida</taxon>
        <taxon>Poales</taxon>
        <taxon>Poaceae</taxon>
        <taxon>BOP clade</taxon>
        <taxon>Oryzoideae</taxon>
        <taxon>Oryzeae</taxon>
        <taxon>Oryzinae</taxon>
        <taxon>Leersia</taxon>
    </lineage>
</organism>
<keyword evidence="5" id="KW-1185">Reference proteome</keyword>
<evidence type="ECO:0000313" key="5">
    <source>
        <dbReference type="Proteomes" id="UP000032180"/>
    </source>
</evidence>